<evidence type="ECO:0000313" key="5">
    <source>
        <dbReference type="EMBL" id="KNC29703.1"/>
    </source>
</evidence>
<dbReference type="OMA" id="WSQMFAE"/>
<accession>A0A0L0CBB4</accession>
<dbReference type="GO" id="GO:0006999">
    <property type="term" value="P:nuclear pore organization"/>
    <property type="evidence" value="ECO:0007669"/>
    <property type="project" value="TreeGrafter"/>
</dbReference>
<evidence type="ECO:0000256" key="4">
    <source>
        <dbReference type="ARBA" id="ARBA00023242"/>
    </source>
</evidence>
<keyword evidence="4" id="KW-0539">Nucleus</keyword>
<proteinExistence type="inferred from homology"/>
<dbReference type="PANTHER" id="PTHR31344">
    <property type="entry name" value="NUCLEAR PORE COMPLEX PROTEIN NUP205"/>
    <property type="match status" value="1"/>
</dbReference>
<dbReference type="PANTHER" id="PTHR31344:SF0">
    <property type="entry name" value="NUCLEAR PORE COMPLEX PROTEIN NUP205"/>
    <property type="match status" value="1"/>
</dbReference>
<protein>
    <recommendedName>
        <fullName evidence="7">Nuclear pore complex protein Nup205</fullName>
    </recommendedName>
</protein>
<dbReference type="GO" id="GO:0044611">
    <property type="term" value="C:nuclear pore inner ring"/>
    <property type="evidence" value="ECO:0007669"/>
    <property type="project" value="TreeGrafter"/>
</dbReference>
<gene>
    <name evidence="5" type="ORF">FF38_03030</name>
</gene>
<evidence type="ECO:0008006" key="7">
    <source>
        <dbReference type="Google" id="ProtNLM"/>
    </source>
</evidence>
<dbReference type="GO" id="GO:0017056">
    <property type="term" value="F:structural constituent of nuclear pore"/>
    <property type="evidence" value="ECO:0007669"/>
    <property type="project" value="TreeGrafter"/>
</dbReference>
<dbReference type="STRING" id="7375.A0A0L0CBB4"/>
<comment type="similarity">
    <text evidence="2">Belongs to the NUP186/NUP192/NUP205 family.</text>
</comment>
<evidence type="ECO:0000256" key="1">
    <source>
        <dbReference type="ARBA" id="ARBA00004123"/>
    </source>
</evidence>
<comment type="subcellular location">
    <subcellularLocation>
        <location evidence="1">Nucleus</location>
    </subcellularLocation>
</comment>
<dbReference type="Proteomes" id="UP000037069">
    <property type="component" value="Unassembled WGS sequence"/>
</dbReference>
<dbReference type="EMBL" id="JRES01000637">
    <property type="protein sequence ID" value="KNC29703.1"/>
    <property type="molecule type" value="Genomic_DNA"/>
</dbReference>
<organism evidence="5 6">
    <name type="scientific">Lucilia cuprina</name>
    <name type="common">Green bottle fly</name>
    <name type="synonym">Australian sheep blowfly</name>
    <dbReference type="NCBI Taxonomy" id="7375"/>
    <lineage>
        <taxon>Eukaryota</taxon>
        <taxon>Metazoa</taxon>
        <taxon>Ecdysozoa</taxon>
        <taxon>Arthropoda</taxon>
        <taxon>Hexapoda</taxon>
        <taxon>Insecta</taxon>
        <taxon>Pterygota</taxon>
        <taxon>Neoptera</taxon>
        <taxon>Endopterygota</taxon>
        <taxon>Diptera</taxon>
        <taxon>Brachycera</taxon>
        <taxon>Muscomorpha</taxon>
        <taxon>Oestroidea</taxon>
        <taxon>Calliphoridae</taxon>
        <taxon>Luciliinae</taxon>
        <taxon>Lucilia</taxon>
    </lineage>
</organism>
<reference evidence="5 6" key="1">
    <citation type="journal article" date="2015" name="Nat. Commun.">
        <title>Lucilia cuprina genome unlocks parasitic fly biology to underpin future interventions.</title>
        <authorList>
            <person name="Anstead C.A."/>
            <person name="Korhonen P.K."/>
            <person name="Young N.D."/>
            <person name="Hall R.S."/>
            <person name="Jex A.R."/>
            <person name="Murali S.C."/>
            <person name="Hughes D.S."/>
            <person name="Lee S.F."/>
            <person name="Perry T."/>
            <person name="Stroehlein A.J."/>
            <person name="Ansell B.R."/>
            <person name="Breugelmans B."/>
            <person name="Hofmann A."/>
            <person name="Qu J."/>
            <person name="Dugan S."/>
            <person name="Lee S.L."/>
            <person name="Chao H."/>
            <person name="Dinh H."/>
            <person name="Han Y."/>
            <person name="Doddapaneni H.V."/>
            <person name="Worley K.C."/>
            <person name="Muzny D.M."/>
            <person name="Ioannidis P."/>
            <person name="Waterhouse R.M."/>
            <person name="Zdobnov E.M."/>
            <person name="James P.J."/>
            <person name="Bagnall N.H."/>
            <person name="Kotze A.C."/>
            <person name="Gibbs R.A."/>
            <person name="Richards S."/>
            <person name="Batterham P."/>
            <person name="Gasser R.B."/>
        </authorList>
    </citation>
    <scope>NUCLEOTIDE SEQUENCE [LARGE SCALE GENOMIC DNA]</scope>
    <source>
        <strain evidence="5 6">LS</strain>
        <tissue evidence="5">Full body</tissue>
    </source>
</reference>
<dbReference type="InterPro" id="IPR021827">
    <property type="entry name" value="Nup186/Nup192/Nup205"/>
</dbReference>
<name>A0A0L0CBB4_LUCCU</name>
<dbReference type="Pfam" id="PF11894">
    <property type="entry name" value="Nup192"/>
    <property type="match status" value="1"/>
</dbReference>
<dbReference type="OrthoDB" id="2019644at2759"/>
<keyword evidence="6" id="KW-1185">Reference proteome</keyword>
<sequence length="1938" mass="222244">MEVIPDDMWSPFKQMYKIIEQTILSPTEDLMANLEMCLKRNRQVFANLLKNPPKNERNRKELQKHIAQGIPVTANRRTLILSKDLVDECFIISDMFDLDEYLALELLCTAQRQINQYPELPRGLIAVLLYYDGRKAVANSVRDLFQIISGVSWVSEVPKELISMASSFSQSLVDDSNILERIVDLLDELDITSEMVLLTKNRALGSNKHRNQISELFEEIRMSLAMALFNWSAQRSLPKNIVIKLLKNLSKYKSSESTGMIDDTTLTMLMSVIYSYDTNILQKQDDNRLINNLNIIKDNEFIQQLYMALMNDKSLENNNNNGIKNFIKFSFGLAISGLRHASQYLQNSSSIVTDYDEQLVDDAICSNIFKFIHNSIIEKEIIYKNQFFYRRIHMIFTDFIDFMHSKVTELRGRADETAKTLISFAKEGLEPPSNLDHNFEMLLLCIGKFYKGNKAGLGLCVEYWGPLETSANCVTTTRSVSLFKFIRLAGELLPSTLFVPYLKMIAGLASCDRSARCTFNLLKQASGLTGSTALSWEHFFSCLNRYYTNLKQEYHTASDTIYRSRISSRNINPDEIEGLRAVLEVIKAVTTYDDVARIAICEHPNWNPLYTLIGLLGCSVPLHLKADILQTLAALAQSKETATLLWDNLEASQIIATIPTNVQYEICNLEVEIEQNECRLEKYPLSEGILDLLYSLITTVIPKHLGNGPRKPGFEPYLKFLINGIFLKFYNRTYKDAAEKWNIGSKCLKIIHYLLDIYAINPKDFAETFDNPTPPGFYIMLQLHTKSDMLRLILQIIDDSRLQLDDCKKFKGKSQLEECALYCLKIVKLGLKYQDIYFDAHSNANSAIMLSGLNKILLDVNPRSKKPDHILNSTYFLTFFNWLPFHTLEAIKILHMISNQPSANSQIVGIFTQNETTKTILRQGFVECLESEYIPLKTEAEVNEMVFEDSNEIPKIKLEIKEAIIRLIQSCLCQHTPNLGQFLMGFEHLKDMQMHKGQRHGILEMGINCTKSIVSLLENHLEMKSNNLSFDVDVERVIERSFELLHTVCANPKTSDQVLRYLRTRNDFLCRYLMLVPSLKVDNSHVINQISNLLKCIAIELKITASNCQLSRFQHISEIFLGINSKNKQESTIELTHFYTNANFDTSKHLSSGQKNNILCELFNRIDLDLQLLSTPQWEFFDRGLIEQILKECEYKTEEGHMLVDLKKMHHILHSELKMVQSTIASGQRRLILQEIESVLLHALKVNEQRNKRFATVKFVESWGYVTEILFSCVASCAFPVEKKQELIIEILQRILMKVAPNQIILEMSVIISGTILLLLVNLRCCFNNVPEGDLKSVEANESEMNQTQSSKSNTLNLKCILKYILEWIIVSGVASQKLRINLYASLLNCLRIIRDQSTKKTTNQTNQNYITRLDKSSGNDYMSSDSTYIRMAVEVILQFGEKLIEIICHDCVAGHEICKMSALACIDVLLDIDTMSGIMNFISHHGYLSHIVESLAKSDEELCNTLSNIPENMKYLYVYESKMSMLLRLANTHAGAELLLSNKVLDVLSSMRVFDMHPDFKRRQEWHQNDLQEFVPRVDTRYRQILFPALNLCDCLVTTLGTENYSVISQVMHFLLSHCDMIEIVLRSGSPFSDVGLLQEVSFITGIIARTFSQEAFAARNSDLMGDIGVNVYRIKKLMLSLYLRFTVNDANFKEIQKSGHALYDESTENTSSVHITYFLEIAANLNLFCRNIVTNNSVDHRTNGLLFSPTISEGVHMEDNRNSTIYHQYNLGIIINQLKGSVEYYHSQKTILDGLYRQRSVLIHSSFDSSANEKYLHIIKQHEDKQIQLSLCVFIIEQCLYLLWSHLDYYMRYISSNNRDVILLYADNMHGIGAGNAFNFTNEEMVNLKKTLISVFNETFSKKLCSIMDVSQDVETDFNNALLRRIKSIIQFFPIK</sequence>
<keyword evidence="3" id="KW-0813">Transport</keyword>
<comment type="caution">
    <text evidence="5">The sequence shown here is derived from an EMBL/GenBank/DDBJ whole genome shotgun (WGS) entry which is preliminary data.</text>
</comment>
<evidence type="ECO:0000256" key="2">
    <source>
        <dbReference type="ARBA" id="ARBA00005892"/>
    </source>
</evidence>
<evidence type="ECO:0000313" key="6">
    <source>
        <dbReference type="Proteomes" id="UP000037069"/>
    </source>
</evidence>
<evidence type="ECO:0000256" key="3">
    <source>
        <dbReference type="ARBA" id="ARBA00022448"/>
    </source>
</evidence>